<keyword evidence="5" id="KW-0057">Aromatic amino acid biosynthesis</keyword>
<dbReference type="EC" id="2.5.1.54" evidence="2"/>
<dbReference type="InterPro" id="IPR013785">
    <property type="entry name" value="Aldolase_TIM"/>
</dbReference>
<evidence type="ECO:0000256" key="3">
    <source>
        <dbReference type="ARBA" id="ARBA00022605"/>
    </source>
</evidence>
<comment type="catalytic activity">
    <reaction evidence="6">
        <text>D-erythrose 4-phosphate + phosphoenolpyruvate + H2O = 7-phospho-2-dehydro-3-deoxy-D-arabino-heptonate + phosphate</text>
        <dbReference type="Rhea" id="RHEA:14717"/>
        <dbReference type="ChEBI" id="CHEBI:15377"/>
        <dbReference type="ChEBI" id="CHEBI:16897"/>
        <dbReference type="ChEBI" id="CHEBI:43474"/>
        <dbReference type="ChEBI" id="CHEBI:58394"/>
        <dbReference type="ChEBI" id="CHEBI:58702"/>
        <dbReference type="EC" id="2.5.1.54"/>
    </reaction>
</comment>
<keyword evidence="4" id="KW-0808">Transferase</keyword>
<dbReference type="GO" id="GO:0008652">
    <property type="term" value="P:amino acid biosynthetic process"/>
    <property type="evidence" value="ECO:0007669"/>
    <property type="project" value="UniProtKB-KW"/>
</dbReference>
<name>A0A382AMW2_9ZZZZ</name>
<protein>
    <recommendedName>
        <fullName evidence="2">3-deoxy-7-phosphoheptulonate synthase</fullName>
        <ecNumber evidence="2">2.5.1.54</ecNumber>
    </recommendedName>
</protein>
<evidence type="ECO:0000259" key="7">
    <source>
        <dbReference type="Pfam" id="PF00793"/>
    </source>
</evidence>
<dbReference type="PANTHER" id="PTHR21225:SF10">
    <property type="entry name" value="PHOSPHO-2-DEHYDRO-3-DEOXYHEPTONATE ALDOLASE, TYR-SENSITIVE"/>
    <property type="match status" value="1"/>
</dbReference>
<reference evidence="8" key="1">
    <citation type="submission" date="2018-05" db="EMBL/GenBank/DDBJ databases">
        <authorList>
            <person name="Lanie J.A."/>
            <person name="Ng W.-L."/>
            <person name="Kazmierczak K.M."/>
            <person name="Andrzejewski T.M."/>
            <person name="Davidsen T.M."/>
            <person name="Wayne K.J."/>
            <person name="Tettelin H."/>
            <person name="Glass J.I."/>
            <person name="Rusch D."/>
            <person name="Podicherti R."/>
            <person name="Tsui H.-C.T."/>
            <person name="Winkler M.E."/>
        </authorList>
    </citation>
    <scope>NUCLEOTIDE SEQUENCE</scope>
</reference>
<dbReference type="Pfam" id="PF00793">
    <property type="entry name" value="DAHP_synth_1"/>
    <property type="match status" value="1"/>
</dbReference>
<dbReference type="NCBIfam" id="TIGR00034">
    <property type="entry name" value="aroFGH"/>
    <property type="match status" value="1"/>
</dbReference>
<dbReference type="GO" id="GO:0005737">
    <property type="term" value="C:cytoplasm"/>
    <property type="evidence" value="ECO:0007669"/>
    <property type="project" value="TreeGrafter"/>
</dbReference>
<evidence type="ECO:0000313" key="8">
    <source>
        <dbReference type="EMBL" id="SVB02890.1"/>
    </source>
</evidence>
<evidence type="ECO:0000256" key="1">
    <source>
        <dbReference type="ARBA" id="ARBA00007985"/>
    </source>
</evidence>
<dbReference type="AlphaFoldDB" id="A0A382AMW2"/>
<dbReference type="Gene3D" id="3.20.20.70">
    <property type="entry name" value="Aldolase class I"/>
    <property type="match status" value="1"/>
</dbReference>
<accession>A0A382AMW2</accession>
<dbReference type="PANTHER" id="PTHR21225">
    <property type="entry name" value="PHOSPHO-2-DEHYDRO-3-DEOXYHEPTONATE ALDOLASE DAHP SYNTHETASE"/>
    <property type="match status" value="1"/>
</dbReference>
<feature type="domain" description="DAHP synthetase I/KDSA" evidence="7">
    <location>
        <begin position="45"/>
        <end position="304"/>
    </location>
</feature>
<dbReference type="InterPro" id="IPR006219">
    <property type="entry name" value="DAHP_synth_1"/>
</dbReference>
<dbReference type="NCBIfam" id="NF009395">
    <property type="entry name" value="PRK12755.1"/>
    <property type="match status" value="1"/>
</dbReference>
<dbReference type="EMBL" id="UINC01026085">
    <property type="protein sequence ID" value="SVB02890.1"/>
    <property type="molecule type" value="Genomic_DNA"/>
</dbReference>
<comment type="similarity">
    <text evidence="1">Belongs to the class-I DAHP synthase family.</text>
</comment>
<sequence length="305" mass="33604">MANQIHNINVIAKETLPSPKTIKAILPLTQSARETVFSSRNALVSILDRKDKRLIVVVGPCSIHDIDAAKDYAGRLKNLADDLSDVFHILMRVYFEKPRTTVGWKGLINDPNIDDTFQIDKGVHMARSLLIHLNEIGLPVATEALDPIMPQYLGDLISWTAIGARTAESQTHREIASGLSTPVGFKNGTDGSLSVAINAIKSAQNSHHFLGLNDLGQTTVYRTKGNRYSHVVLRGGPQPNYDEQNIALCEKKLKEAGLPPRIMIDCSHGNSNKDFNLQPTVAHNSIDQVLDYNHSIIGFMLESNI</sequence>
<keyword evidence="3" id="KW-0028">Amino-acid biosynthesis</keyword>
<dbReference type="GO" id="GO:0003849">
    <property type="term" value="F:3-deoxy-7-phosphoheptulonate synthase activity"/>
    <property type="evidence" value="ECO:0007669"/>
    <property type="project" value="UniProtKB-EC"/>
</dbReference>
<evidence type="ECO:0000256" key="4">
    <source>
        <dbReference type="ARBA" id="ARBA00022679"/>
    </source>
</evidence>
<dbReference type="SUPFAM" id="SSF51569">
    <property type="entry name" value="Aldolase"/>
    <property type="match status" value="1"/>
</dbReference>
<evidence type="ECO:0000256" key="6">
    <source>
        <dbReference type="ARBA" id="ARBA00047508"/>
    </source>
</evidence>
<organism evidence="8">
    <name type="scientific">marine metagenome</name>
    <dbReference type="NCBI Taxonomy" id="408172"/>
    <lineage>
        <taxon>unclassified sequences</taxon>
        <taxon>metagenomes</taxon>
        <taxon>ecological metagenomes</taxon>
    </lineage>
</organism>
<evidence type="ECO:0000256" key="5">
    <source>
        <dbReference type="ARBA" id="ARBA00023141"/>
    </source>
</evidence>
<dbReference type="GO" id="GO:0009073">
    <property type="term" value="P:aromatic amino acid family biosynthetic process"/>
    <property type="evidence" value="ECO:0007669"/>
    <property type="project" value="UniProtKB-KW"/>
</dbReference>
<feature type="non-terminal residue" evidence="8">
    <location>
        <position position="305"/>
    </location>
</feature>
<evidence type="ECO:0000256" key="2">
    <source>
        <dbReference type="ARBA" id="ARBA00012694"/>
    </source>
</evidence>
<proteinExistence type="inferred from homology"/>
<dbReference type="InterPro" id="IPR006218">
    <property type="entry name" value="DAHP1/KDSA"/>
</dbReference>
<gene>
    <name evidence="8" type="ORF">METZ01_LOCUS155744</name>
</gene>